<evidence type="ECO:0008006" key="3">
    <source>
        <dbReference type="Google" id="ProtNLM"/>
    </source>
</evidence>
<keyword evidence="2" id="KW-1185">Reference proteome</keyword>
<organism evidence="1 2">
    <name type="scientific">Adhaeribacter aerolatus</name>
    <dbReference type="NCBI Taxonomy" id="670289"/>
    <lineage>
        <taxon>Bacteria</taxon>
        <taxon>Pseudomonadati</taxon>
        <taxon>Bacteroidota</taxon>
        <taxon>Cytophagia</taxon>
        <taxon>Cytophagales</taxon>
        <taxon>Hymenobacteraceae</taxon>
        <taxon>Adhaeribacter</taxon>
    </lineage>
</organism>
<comment type="caution">
    <text evidence="1">The sequence shown here is derived from an EMBL/GenBank/DDBJ whole genome shotgun (WGS) entry which is preliminary data.</text>
</comment>
<proteinExistence type="predicted"/>
<evidence type="ECO:0000313" key="1">
    <source>
        <dbReference type="EMBL" id="GEO02851.1"/>
    </source>
</evidence>
<sequence length="144" mass="16547">MHKEAKNAFNRTFYLIRYNPELNIIDTLWQGYASKNDLKKACALGLELTQAVKCPFKLNDNTHFTGPWNDSVAWLEKEWLPQAMEAGVRYLAHVATPDSFGEKAGEVMQMSLIGRHLDVCIFPTREQALVWLKKCQQEFIVADE</sequence>
<evidence type="ECO:0000313" key="2">
    <source>
        <dbReference type="Proteomes" id="UP000321532"/>
    </source>
</evidence>
<accession>A0A512AT13</accession>
<dbReference type="AlphaFoldDB" id="A0A512AT13"/>
<dbReference type="EMBL" id="BJYS01000002">
    <property type="protein sequence ID" value="GEO02851.1"/>
    <property type="molecule type" value="Genomic_DNA"/>
</dbReference>
<protein>
    <recommendedName>
        <fullName evidence="3">STAS/SEC14 domain-containing protein</fullName>
    </recommendedName>
</protein>
<dbReference type="OrthoDB" id="882485at2"/>
<reference evidence="1 2" key="1">
    <citation type="submission" date="2019-07" db="EMBL/GenBank/DDBJ databases">
        <title>Whole genome shotgun sequence of Adhaeribacter aerolatus NBRC 106133.</title>
        <authorList>
            <person name="Hosoyama A."/>
            <person name="Uohara A."/>
            <person name="Ohji S."/>
            <person name="Ichikawa N."/>
        </authorList>
    </citation>
    <scope>NUCLEOTIDE SEQUENCE [LARGE SCALE GENOMIC DNA]</scope>
    <source>
        <strain evidence="1 2">NBRC 106133</strain>
    </source>
</reference>
<gene>
    <name evidence="1" type="ORF">AAE02nite_05150</name>
</gene>
<name>A0A512AT13_9BACT</name>
<dbReference type="RefSeq" id="WP_146894890.1">
    <property type="nucleotide sequence ID" value="NZ_BJYS01000002.1"/>
</dbReference>
<dbReference type="Proteomes" id="UP000321532">
    <property type="component" value="Unassembled WGS sequence"/>
</dbReference>